<accession>A0A3M7TT53</accession>
<evidence type="ECO:0008006" key="3">
    <source>
        <dbReference type="Google" id="ProtNLM"/>
    </source>
</evidence>
<dbReference type="Gene3D" id="3.40.50.10600">
    <property type="entry name" value="SpoIIaa-like domains"/>
    <property type="match status" value="1"/>
</dbReference>
<sequence>MWDVKIVDTKNHIIYLKWAGLVKPREVGEANNKLAECIDQLGSRFDMVVDMAELKVWTPETQQEIVKHQQWLIGAGLGKAAVVVNGAIAKMQLKRTAKESSHSNEHHFTSYEDAMAFLQKEAVV</sequence>
<dbReference type="EMBL" id="RHIB01000002">
    <property type="protein sequence ID" value="RNA67932.1"/>
    <property type="molecule type" value="Genomic_DNA"/>
</dbReference>
<reference evidence="1 2" key="1">
    <citation type="submission" date="2018-10" db="EMBL/GenBank/DDBJ databases">
        <title>Bacillus Keqinensis sp. nov., a moderately halophilic bacterium isolated from a saline-alkaline lake.</title>
        <authorList>
            <person name="Wang H."/>
        </authorList>
    </citation>
    <scope>NUCLEOTIDE SEQUENCE [LARGE SCALE GENOMIC DNA]</scope>
    <source>
        <strain evidence="1 2">KQ-3</strain>
    </source>
</reference>
<evidence type="ECO:0000313" key="1">
    <source>
        <dbReference type="EMBL" id="RNA67932.1"/>
    </source>
</evidence>
<dbReference type="RefSeq" id="WP_122899831.1">
    <property type="nucleotide sequence ID" value="NZ_RHIB01000002.1"/>
</dbReference>
<organism evidence="1 2">
    <name type="scientific">Alteribacter keqinensis</name>
    <dbReference type="NCBI Taxonomy" id="2483800"/>
    <lineage>
        <taxon>Bacteria</taxon>
        <taxon>Bacillati</taxon>
        <taxon>Bacillota</taxon>
        <taxon>Bacilli</taxon>
        <taxon>Bacillales</taxon>
        <taxon>Bacillaceae</taxon>
        <taxon>Alteribacter</taxon>
    </lineage>
</organism>
<dbReference type="Proteomes" id="UP000278746">
    <property type="component" value="Unassembled WGS sequence"/>
</dbReference>
<proteinExistence type="predicted"/>
<gene>
    <name evidence="1" type="ORF">EBO34_14650</name>
</gene>
<comment type="caution">
    <text evidence="1">The sequence shown here is derived from an EMBL/GenBank/DDBJ whole genome shotgun (WGS) entry which is preliminary data.</text>
</comment>
<dbReference type="AlphaFoldDB" id="A0A3M7TT53"/>
<name>A0A3M7TT53_9BACI</name>
<protein>
    <recommendedName>
        <fullName evidence="3">STAS/SEC14 domain-containing protein</fullName>
    </recommendedName>
</protein>
<evidence type="ECO:0000313" key="2">
    <source>
        <dbReference type="Proteomes" id="UP000278746"/>
    </source>
</evidence>
<keyword evidence="2" id="KW-1185">Reference proteome</keyword>
<dbReference type="OrthoDB" id="2864316at2"/>
<dbReference type="InterPro" id="IPR038396">
    <property type="entry name" value="SpoIIAA-like_sf"/>
</dbReference>